<organism evidence="4 5">
    <name type="scientific">Streptomyces flaveolus</name>
    <dbReference type="NCBI Taxonomy" id="67297"/>
    <lineage>
        <taxon>Bacteria</taxon>
        <taxon>Bacillati</taxon>
        <taxon>Actinomycetota</taxon>
        <taxon>Actinomycetes</taxon>
        <taxon>Kitasatosporales</taxon>
        <taxon>Streptomycetaceae</taxon>
        <taxon>Streptomyces</taxon>
    </lineage>
</organism>
<feature type="region of interest" description="Disordered" evidence="3">
    <location>
        <begin position="1"/>
        <end position="32"/>
    </location>
</feature>
<dbReference type="RefSeq" id="WP_350718043.1">
    <property type="nucleotide sequence ID" value="NZ_JBEPCO010000009.1"/>
</dbReference>
<keyword evidence="2" id="KW-0186">Copper</keyword>
<dbReference type="Proteomes" id="UP001490330">
    <property type="component" value="Unassembled WGS sequence"/>
</dbReference>
<accession>A0ABV1VGB8</accession>
<reference evidence="4 5" key="1">
    <citation type="submission" date="2024-06" db="EMBL/GenBank/DDBJ databases">
        <title>The Natural Products Discovery Center: Release of the First 8490 Sequenced Strains for Exploring Actinobacteria Biosynthetic Diversity.</title>
        <authorList>
            <person name="Kalkreuter E."/>
            <person name="Kautsar S.A."/>
            <person name="Yang D."/>
            <person name="Bader C.D."/>
            <person name="Teijaro C.N."/>
            <person name="Fluegel L."/>
            <person name="Davis C.M."/>
            <person name="Simpson J.R."/>
            <person name="Lauterbach L."/>
            <person name="Steele A.D."/>
            <person name="Gui C."/>
            <person name="Meng S."/>
            <person name="Li G."/>
            <person name="Viehrig K."/>
            <person name="Ye F."/>
            <person name="Su P."/>
            <person name="Kiefer A.F."/>
            <person name="Nichols A."/>
            <person name="Cepeda A.J."/>
            <person name="Yan W."/>
            <person name="Fan B."/>
            <person name="Jiang Y."/>
            <person name="Adhikari A."/>
            <person name="Zheng C.-J."/>
            <person name="Schuster L."/>
            <person name="Cowan T.M."/>
            <person name="Smanski M.J."/>
            <person name="Chevrette M.G."/>
            <person name="De Carvalho L.P.S."/>
            <person name="Shen B."/>
        </authorList>
    </citation>
    <scope>NUCLEOTIDE SEQUENCE [LARGE SCALE GENOMIC DNA]</scope>
    <source>
        <strain evidence="4 5">NPDC000632</strain>
    </source>
</reference>
<gene>
    <name evidence="4" type="ORF">ABT322_17460</name>
</gene>
<dbReference type="EMBL" id="JBEPCV010000015">
    <property type="protein sequence ID" value="MER6905533.1"/>
    <property type="molecule type" value="Genomic_DNA"/>
</dbReference>
<name>A0ABV1VGB8_9ACTN</name>
<proteinExistence type="predicted"/>
<dbReference type="Pfam" id="PF06236">
    <property type="entry name" value="MelC1"/>
    <property type="match status" value="1"/>
</dbReference>
<feature type="region of interest" description="Disordered" evidence="3">
    <location>
        <begin position="142"/>
        <end position="170"/>
    </location>
</feature>
<protein>
    <submittedName>
        <fullName evidence="4">Tyrosinase family oxidase copper chaperone</fullName>
    </submittedName>
</protein>
<dbReference type="Gene3D" id="3.30.1880.10">
    <property type="entry name" value="protein ne1242 domain like"/>
    <property type="match status" value="1"/>
</dbReference>
<evidence type="ECO:0000313" key="5">
    <source>
        <dbReference type="Proteomes" id="UP001490330"/>
    </source>
</evidence>
<keyword evidence="5" id="KW-1185">Reference proteome</keyword>
<comment type="caution">
    <text evidence="4">The sequence shown here is derived from an EMBL/GenBank/DDBJ whole genome shotgun (WGS) entry which is preliminary data.</text>
</comment>
<evidence type="ECO:0000256" key="3">
    <source>
        <dbReference type="SAM" id="MobiDB-lite"/>
    </source>
</evidence>
<evidence type="ECO:0000313" key="4">
    <source>
        <dbReference type="EMBL" id="MER6905533.1"/>
    </source>
</evidence>
<evidence type="ECO:0000256" key="1">
    <source>
        <dbReference type="ARBA" id="ARBA00022729"/>
    </source>
</evidence>
<dbReference type="InterPro" id="IPR010928">
    <property type="entry name" value="MelC1"/>
</dbReference>
<keyword evidence="1" id="KW-0732">Signal</keyword>
<sequence>MTTDMGGAPARAEDQDEAPGPARFRQTGRTRRDLARGLRAGALAAALAPALTAFRSTRHRPLPGSGPRDTGFDVTHRGRRIEGVRTPARGPAGNDQWHVTVDGRPLHLMRRADGTWLSMLDHYCSYPTPLEAARAAVDTLGPGRRLRDTPAPTGPGHAHDHAGGRHGVRA</sequence>
<evidence type="ECO:0000256" key="2">
    <source>
        <dbReference type="ARBA" id="ARBA00023008"/>
    </source>
</evidence>
<dbReference type="InterPro" id="IPR023199">
    <property type="entry name" value="GriE/MELC1_sf"/>
</dbReference>